<dbReference type="InterPro" id="IPR034660">
    <property type="entry name" value="DinB/YfiT-like"/>
</dbReference>
<accession>A0A1C5GVN2</accession>
<sequence length="200" mass="22386">MIDEFAKDYLHHELRGVREALVWKLDGLSEYDIRRPLTATGTNLLGLVKHKAYSEARYFGEVFGRPFPGPIPRWNDAGAWENEHWATEHETRADILGLYRSVCEHSDATINALPIDAPGHVPWWPRPDVKLFNVMVHILNDTTRHAGHADILREQLDGRTGTTAAYEEAIDAAAREAYCAKVEQAATAADPACAPDRCSD</sequence>
<dbReference type="AlphaFoldDB" id="A0A1C5GVN2"/>
<evidence type="ECO:0000313" key="2">
    <source>
        <dbReference type="Proteomes" id="UP000198221"/>
    </source>
</evidence>
<reference evidence="2" key="1">
    <citation type="submission" date="2016-06" db="EMBL/GenBank/DDBJ databases">
        <authorList>
            <person name="Varghese N."/>
            <person name="Submissions Spin"/>
        </authorList>
    </citation>
    <scope>NUCLEOTIDE SEQUENCE [LARGE SCALE GENOMIC DNA]</scope>
    <source>
        <strain evidence="2">DSM 43819</strain>
    </source>
</reference>
<dbReference type="Proteomes" id="UP000198221">
    <property type="component" value="Chromosome I"/>
</dbReference>
<name>A0A1C5GVN2_9ACTN</name>
<proteinExistence type="predicted"/>
<dbReference type="OrthoDB" id="4548523at2"/>
<protein>
    <recommendedName>
        <fullName evidence="3">DinB superfamily protein</fullName>
    </recommendedName>
</protein>
<evidence type="ECO:0008006" key="3">
    <source>
        <dbReference type="Google" id="ProtNLM"/>
    </source>
</evidence>
<dbReference type="Gene3D" id="1.20.120.450">
    <property type="entry name" value="dinb family like domain"/>
    <property type="match status" value="1"/>
</dbReference>
<dbReference type="InterPro" id="IPR007061">
    <property type="entry name" value="MST-like"/>
</dbReference>
<keyword evidence="2" id="KW-1185">Reference proteome</keyword>
<dbReference type="EMBL" id="LT607754">
    <property type="protein sequence ID" value="SCG37637.1"/>
    <property type="molecule type" value="Genomic_DNA"/>
</dbReference>
<organism evidence="1 2">
    <name type="scientific">Micromonospora inositola</name>
    <dbReference type="NCBI Taxonomy" id="47865"/>
    <lineage>
        <taxon>Bacteria</taxon>
        <taxon>Bacillati</taxon>
        <taxon>Actinomycetota</taxon>
        <taxon>Actinomycetes</taxon>
        <taxon>Micromonosporales</taxon>
        <taxon>Micromonosporaceae</taxon>
        <taxon>Micromonospora</taxon>
    </lineage>
</organism>
<dbReference type="Pfam" id="PF04978">
    <property type="entry name" value="MST"/>
    <property type="match status" value="1"/>
</dbReference>
<dbReference type="RefSeq" id="WP_089010721.1">
    <property type="nucleotide sequence ID" value="NZ_LT607754.1"/>
</dbReference>
<dbReference type="SUPFAM" id="SSF109854">
    <property type="entry name" value="DinB/YfiT-like putative metalloenzymes"/>
    <property type="match status" value="1"/>
</dbReference>
<evidence type="ECO:0000313" key="1">
    <source>
        <dbReference type="EMBL" id="SCG37637.1"/>
    </source>
</evidence>
<gene>
    <name evidence="1" type="ORF">GA0070613_0424</name>
</gene>